<evidence type="ECO:0000256" key="5">
    <source>
        <dbReference type="ARBA" id="ARBA00022481"/>
    </source>
</evidence>
<evidence type="ECO:0000256" key="9">
    <source>
        <dbReference type="ARBA" id="ARBA00023136"/>
    </source>
</evidence>
<dbReference type="SUPFAM" id="SSF54523">
    <property type="entry name" value="Pili subunits"/>
    <property type="match status" value="2"/>
</dbReference>
<dbReference type="GO" id="GO:0005886">
    <property type="term" value="C:plasma membrane"/>
    <property type="evidence" value="ECO:0007669"/>
    <property type="project" value="UniProtKB-SubCell"/>
</dbReference>
<keyword evidence="4" id="KW-1003">Cell membrane</keyword>
<name>A0A450XZ57_9GAMM</name>
<protein>
    <recommendedName>
        <fullName evidence="3">Type II secretion system protein J</fullName>
    </recommendedName>
</protein>
<dbReference type="InterPro" id="IPR045584">
    <property type="entry name" value="Pilin-like"/>
</dbReference>
<dbReference type="InterPro" id="IPR012902">
    <property type="entry name" value="N_methyl_site"/>
</dbReference>
<reference evidence="12" key="1">
    <citation type="submission" date="2019-02" db="EMBL/GenBank/DDBJ databases">
        <authorList>
            <person name="Gruber-Vodicka R. H."/>
            <person name="Seah K. B. B."/>
        </authorList>
    </citation>
    <scope>NUCLEOTIDE SEQUENCE</scope>
    <source>
        <strain evidence="11">BECK_S312</strain>
        <strain evidence="12">BECK_S426</strain>
    </source>
</reference>
<dbReference type="EMBL" id="CAADFP010000281">
    <property type="protein sequence ID" value="VFK34572.1"/>
    <property type="molecule type" value="Genomic_DNA"/>
</dbReference>
<keyword evidence="5" id="KW-0488">Methylation</keyword>
<evidence type="ECO:0000313" key="11">
    <source>
        <dbReference type="EMBL" id="VFK20868.1"/>
    </source>
</evidence>
<evidence type="ECO:0000256" key="7">
    <source>
        <dbReference type="ARBA" id="ARBA00022692"/>
    </source>
</evidence>
<evidence type="ECO:0000256" key="4">
    <source>
        <dbReference type="ARBA" id="ARBA00022475"/>
    </source>
</evidence>
<accession>A0A450XZ57</accession>
<evidence type="ECO:0000256" key="8">
    <source>
        <dbReference type="ARBA" id="ARBA00022989"/>
    </source>
</evidence>
<dbReference type="PANTHER" id="PTHR39583:SF2">
    <property type="entry name" value="TYPE II SECRETION SYSTEM PROTEIN J"/>
    <property type="match status" value="1"/>
</dbReference>
<gene>
    <name evidence="11" type="ORF">BECKLPF1236A_GA0070988_102792</name>
    <name evidence="12" type="ORF">BECKLPF1236C_GA0070990_102818</name>
</gene>
<dbReference type="AlphaFoldDB" id="A0A450XZ57"/>
<dbReference type="InterPro" id="IPR010055">
    <property type="entry name" value="T2SS_protein-GspJ"/>
</dbReference>
<dbReference type="NCBIfam" id="TIGR01711">
    <property type="entry name" value="gspJ"/>
    <property type="match status" value="1"/>
</dbReference>
<evidence type="ECO:0000313" key="12">
    <source>
        <dbReference type="EMBL" id="VFK34572.1"/>
    </source>
</evidence>
<keyword evidence="6" id="KW-0997">Cell inner membrane</keyword>
<dbReference type="GO" id="GO:0015627">
    <property type="term" value="C:type II protein secretion system complex"/>
    <property type="evidence" value="ECO:0007669"/>
    <property type="project" value="InterPro"/>
</dbReference>
<evidence type="ECO:0000256" key="10">
    <source>
        <dbReference type="SAM" id="Phobius"/>
    </source>
</evidence>
<dbReference type="InterPro" id="IPR051621">
    <property type="entry name" value="T2SS_protein_J"/>
</dbReference>
<dbReference type="EMBL" id="CAADFM010000279">
    <property type="protein sequence ID" value="VFK20868.1"/>
    <property type="molecule type" value="Genomic_DNA"/>
</dbReference>
<comment type="subcellular location">
    <subcellularLocation>
        <location evidence="1">Cell inner membrane</location>
        <topology evidence="1">Single-pass membrane protein</topology>
    </subcellularLocation>
</comment>
<proteinExistence type="inferred from homology"/>
<evidence type="ECO:0000256" key="3">
    <source>
        <dbReference type="ARBA" id="ARBA00021539"/>
    </source>
</evidence>
<dbReference type="PROSITE" id="PS00409">
    <property type="entry name" value="PROKAR_NTER_METHYL"/>
    <property type="match status" value="1"/>
</dbReference>
<evidence type="ECO:0000256" key="6">
    <source>
        <dbReference type="ARBA" id="ARBA00022519"/>
    </source>
</evidence>
<dbReference type="Pfam" id="PF07963">
    <property type="entry name" value="N_methyl"/>
    <property type="match status" value="1"/>
</dbReference>
<dbReference type="PANTHER" id="PTHR39583">
    <property type="entry name" value="TYPE II SECRETION SYSTEM PROTEIN J-RELATED"/>
    <property type="match status" value="1"/>
</dbReference>
<dbReference type="Gene3D" id="2.10.70.20">
    <property type="entry name" value="gspk-gspi-gspj complex like domains"/>
    <property type="match status" value="1"/>
</dbReference>
<dbReference type="NCBIfam" id="TIGR02532">
    <property type="entry name" value="IV_pilin_GFxxxE"/>
    <property type="match status" value="1"/>
</dbReference>
<dbReference type="GO" id="GO:0015628">
    <property type="term" value="P:protein secretion by the type II secretion system"/>
    <property type="evidence" value="ECO:0007669"/>
    <property type="project" value="InterPro"/>
</dbReference>
<dbReference type="Gene3D" id="3.10.610.10">
    <property type="entry name" value="GSPII I/J protein-like"/>
    <property type="match status" value="1"/>
</dbReference>
<evidence type="ECO:0000256" key="2">
    <source>
        <dbReference type="ARBA" id="ARBA00011084"/>
    </source>
</evidence>
<keyword evidence="9 10" id="KW-0472">Membrane</keyword>
<feature type="transmembrane region" description="Helical" evidence="10">
    <location>
        <begin position="20"/>
        <end position="38"/>
    </location>
</feature>
<keyword evidence="8 10" id="KW-1133">Transmembrane helix</keyword>
<sequence>MKNRQSNVKQRQSGMTLIELLIALTIFAIISAITYGAIRAATETQQRIEAQTTRFAALRKAIAVIGRDVSQMLGRPIRDEHGEPLPALKSSEGDFYLMEFTRTGWQTLAGVHRVRLRRIAYALENRRLLRFVWNVLDRAEDSLPSSSVLLTEVDAVEIRYLDTGNQWLSEWPLEWAGGGASINTQLPRAIEINLNIANIGRIRRLFALPE</sequence>
<comment type="similarity">
    <text evidence="2">Belongs to the GSP J family.</text>
</comment>
<dbReference type="Pfam" id="PF11612">
    <property type="entry name" value="T2SSJ"/>
    <property type="match status" value="1"/>
</dbReference>
<keyword evidence="7 10" id="KW-0812">Transmembrane</keyword>
<organism evidence="12">
    <name type="scientific">Candidatus Kentrum sp. LPFa</name>
    <dbReference type="NCBI Taxonomy" id="2126335"/>
    <lineage>
        <taxon>Bacteria</taxon>
        <taxon>Pseudomonadati</taxon>
        <taxon>Pseudomonadota</taxon>
        <taxon>Gammaproteobacteria</taxon>
        <taxon>Candidatus Kentrum</taxon>
    </lineage>
</organism>
<evidence type="ECO:0000256" key="1">
    <source>
        <dbReference type="ARBA" id="ARBA00004377"/>
    </source>
</evidence>